<evidence type="ECO:0000259" key="2">
    <source>
        <dbReference type="PROSITE" id="PS51272"/>
    </source>
</evidence>
<feature type="domain" description="SLH" evidence="2">
    <location>
        <begin position="213"/>
        <end position="277"/>
    </location>
</feature>
<evidence type="ECO:0000313" key="3">
    <source>
        <dbReference type="EMBL" id="MBE9076531.1"/>
    </source>
</evidence>
<accession>A0A8J7ALQ2</accession>
<reference evidence="3" key="1">
    <citation type="submission" date="2020-10" db="EMBL/GenBank/DDBJ databases">
        <authorList>
            <person name="Castelo-Branco R."/>
            <person name="Eusebio N."/>
            <person name="Adriana R."/>
            <person name="Vieira A."/>
            <person name="Brugerolle De Fraissinette N."/>
            <person name="Rezende De Castro R."/>
            <person name="Schneider M.P."/>
            <person name="Vasconcelos V."/>
            <person name="Leao P.N."/>
        </authorList>
    </citation>
    <scope>NUCLEOTIDE SEQUENCE</scope>
    <source>
        <strain evidence="3">LEGE 07310</strain>
    </source>
</reference>
<dbReference type="PANTHER" id="PTHR43308">
    <property type="entry name" value="OUTER MEMBRANE PROTEIN ALPHA-RELATED"/>
    <property type="match status" value="1"/>
</dbReference>
<dbReference type="PROSITE" id="PS51272">
    <property type="entry name" value="SLH"/>
    <property type="match status" value="3"/>
</dbReference>
<dbReference type="InterPro" id="IPR001119">
    <property type="entry name" value="SLH_dom"/>
</dbReference>
<evidence type="ECO:0000313" key="4">
    <source>
        <dbReference type="Proteomes" id="UP000636505"/>
    </source>
</evidence>
<evidence type="ECO:0000256" key="1">
    <source>
        <dbReference type="SAM" id="SignalP"/>
    </source>
</evidence>
<feature type="signal peptide" evidence="1">
    <location>
        <begin position="1"/>
        <end position="24"/>
    </location>
</feature>
<organism evidence="3 4">
    <name type="scientific">Vasconcelosia minhoensis LEGE 07310</name>
    <dbReference type="NCBI Taxonomy" id="915328"/>
    <lineage>
        <taxon>Bacteria</taxon>
        <taxon>Bacillati</taxon>
        <taxon>Cyanobacteriota</taxon>
        <taxon>Cyanophyceae</taxon>
        <taxon>Nodosilineales</taxon>
        <taxon>Cymatolegaceae</taxon>
        <taxon>Vasconcelosia</taxon>
        <taxon>Vasconcelosia minhoensis</taxon>
    </lineage>
</organism>
<feature type="chain" id="PRO_5035318066" evidence="1">
    <location>
        <begin position="25"/>
        <end position="413"/>
    </location>
</feature>
<dbReference type="InterPro" id="IPR022222">
    <property type="entry name" value="DUF3747"/>
</dbReference>
<dbReference type="RefSeq" id="WP_193905188.1">
    <property type="nucleotide sequence ID" value="NZ_JADEXG010000006.1"/>
</dbReference>
<keyword evidence="1" id="KW-0732">Signal</keyword>
<protein>
    <submittedName>
        <fullName evidence="3">DUF3747 domain-containing protein</fullName>
    </submittedName>
</protein>
<keyword evidence="4" id="KW-1185">Reference proteome</keyword>
<dbReference type="EMBL" id="JADEXG010000006">
    <property type="protein sequence ID" value="MBE9076531.1"/>
    <property type="molecule type" value="Genomic_DNA"/>
</dbReference>
<dbReference type="Proteomes" id="UP000636505">
    <property type="component" value="Unassembled WGS sequence"/>
</dbReference>
<name>A0A8J7ALQ2_9CYAN</name>
<dbReference type="AlphaFoldDB" id="A0A8J7ALQ2"/>
<feature type="domain" description="SLH" evidence="2">
    <location>
        <begin position="282"/>
        <end position="345"/>
    </location>
</feature>
<dbReference type="PANTHER" id="PTHR43308:SF5">
    <property type="entry name" value="S-LAYER PROTEIN _ PEPTIDOGLYCAN ENDO-BETA-N-ACETYLGLUCOSAMINIDASE"/>
    <property type="match status" value="1"/>
</dbReference>
<proteinExistence type="predicted"/>
<gene>
    <name evidence="3" type="ORF">IQ241_04340</name>
</gene>
<dbReference type="InterPro" id="IPR051465">
    <property type="entry name" value="Cell_Envelope_Struct_Comp"/>
</dbReference>
<feature type="domain" description="SLH" evidence="2">
    <location>
        <begin position="352"/>
        <end position="413"/>
    </location>
</feature>
<comment type="caution">
    <text evidence="3">The sequence shown here is derived from an EMBL/GenBank/DDBJ whole genome shotgun (WGS) entry which is preliminary data.</text>
</comment>
<sequence length="413" mass="44409">MKSFRLTVVALAATTLGTFGSLNAALAQTFGSTEVDSSDFVLVASPAGSLSRNPQLMIIEQQTDARPCWSETGSNPTQIEPLLLNFDFTGICGRSLDSNGYSIRTADGDMGSRFNLTIQEQDGQLVLLGTPSTFPTNPYRNAPAFRIGQASGIAPNGFTKLTLDPGWRLAKRTTTDGRVLGHVYLTNDMPIAQILEAAGDGEVVARPPAPGAGAGVSFPDVRGDIYASEIDRAVEIGFIAGFQEDNTFRPRANLTREQLVSMIFEALNSQENLSVALPNQVTSNPYSDVARDRWSAAKIEFAKQSGIVSGYQDGTFKPSQPVTRAELMAIVRRAAEYSRKQRGLTEILPSTQAARSFSDIQGHWAAPVISNLSSYCGIATPLNETGNNFQPNANAQRNYAAAAIVRFLDCPNS</sequence>
<dbReference type="Pfam" id="PF12565">
    <property type="entry name" value="DUF3747"/>
    <property type="match status" value="1"/>
</dbReference>
<dbReference type="Pfam" id="PF00395">
    <property type="entry name" value="SLH"/>
    <property type="match status" value="2"/>
</dbReference>